<sequence>MGAGQSKPESDDNEYRHETPIQFSQDVVNHLADRVNLPETTPERQTTLDAHIRSRIQADLKQLRTEEENVQREIEVALEKENLDRERSMAGDTEEEAHGDIKSSTSLMNDIEEIRSKVDRTQTRQQLGDLFEVNEKSQAVASCYQSNPTTPLNCWREVASFKMSVARAETQYFESLR</sequence>
<gene>
    <name evidence="3" type="ORF">SERLADRAFT_466764</name>
</gene>
<feature type="region of interest" description="Disordered" evidence="2">
    <location>
        <begin position="1"/>
        <end position="22"/>
    </location>
</feature>
<name>F8NUR5_SERL9</name>
<dbReference type="InterPro" id="IPR012471">
    <property type="entry name" value="DUF1690"/>
</dbReference>
<dbReference type="Pfam" id="PF07956">
    <property type="entry name" value="DUF1690"/>
    <property type="match status" value="1"/>
</dbReference>
<dbReference type="EMBL" id="GL945433">
    <property type="protein sequence ID" value="EGO25923.1"/>
    <property type="molecule type" value="Genomic_DNA"/>
</dbReference>
<feature type="region of interest" description="Disordered" evidence="2">
    <location>
        <begin position="81"/>
        <end position="100"/>
    </location>
</feature>
<evidence type="ECO:0000256" key="1">
    <source>
        <dbReference type="SAM" id="Coils"/>
    </source>
</evidence>
<dbReference type="Proteomes" id="UP000008064">
    <property type="component" value="Unassembled WGS sequence"/>
</dbReference>
<organism>
    <name type="scientific">Serpula lacrymans var. lacrymans (strain S7.9)</name>
    <name type="common">Dry rot fungus</name>
    <dbReference type="NCBI Taxonomy" id="578457"/>
    <lineage>
        <taxon>Eukaryota</taxon>
        <taxon>Fungi</taxon>
        <taxon>Dikarya</taxon>
        <taxon>Basidiomycota</taxon>
        <taxon>Agaricomycotina</taxon>
        <taxon>Agaricomycetes</taxon>
        <taxon>Agaricomycetidae</taxon>
        <taxon>Boletales</taxon>
        <taxon>Coniophorineae</taxon>
        <taxon>Serpulaceae</taxon>
        <taxon>Serpula</taxon>
    </lineage>
</organism>
<evidence type="ECO:0000256" key="2">
    <source>
        <dbReference type="SAM" id="MobiDB-lite"/>
    </source>
</evidence>
<dbReference type="AlphaFoldDB" id="F8NUR5"/>
<feature type="compositionally biased region" description="Basic and acidic residues" evidence="2">
    <location>
        <begin position="8"/>
        <end position="19"/>
    </location>
</feature>
<dbReference type="HOGENOM" id="CLU_093897_1_0_1"/>
<evidence type="ECO:0008006" key="4">
    <source>
        <dbReference type="Google" id="ProtNLM"/>
    </source>
</evidence>
<evidence type="ECO:0000313" key="3">
    <source>
        <dbReference type="EMBL" id="EGO25923.1"/>
    </source>
</evidence>
<dbReference type="GeneID" id="18819120"/>
<feature type="coiled-coil region" evidence="1">
    <location>
        <begin position="53"/>
        <end position="80"/>
    </location>
</feature>
<proteinExistence type="predicted"/>
<protein>
    <recommendedName>
        <fullName evidence="4">DUF1690 domain-containing protein</fullName>
    </recommendedName>
</protein>
<accession>F8NUR5</accession>
<dbReference type="KEGG" id="sla:SERLADRAFT_466764"/>
<dbReference type="OrthoDB" id="5544375at2759"/>
<reference evidence="3" key="1">
    <citation type="submission" date="2011-04" db="EMBL/GenBank/DDBJ databases">
        <title>Evolution of plant cell wall degrading machinery underlies the functional diversity of forest fungi.</title>
        <authorList>
            <consortium name="US DOE Joint Genome Institute (JGI-PGF)"/>
            <person name="Eastwood D.C."/>
            <person name="Floudas D."/>
            <person name="Binder M."/>
            <person name="Majcherczyk A."/>
            <person name="Schneider P."/>
            <person name="Aerts A."/>
            <person name="Asiegbu F.O."/>
            <person name="Baker S.E."/>
            <person name="Barry K."/>
            <person name="Bendiksby M."/>
            <person name="Blumentritt M."/>
            <person name="Coutinho P.M."/>
            <person name="Cullen D."/>
            <person name="Cullen D."/>
            <person name="Gathman A."/>
            <person name="Goodell B."/>
            <person name="Henrissat B."/>
            <person name="Ihrmark K."/>
            <person name="Kauserud H."/>
            <person name="Kohler A."/>
            <person name="LaButti K."/>
            <person name="Lapidus A."/>
            <person name="Lavin J.L."/>
            <person name="Lee Y.-H."/>
            <person name="Lindquist E."/>
            <person name="Lilly W."/>
            <person name="Lucas S."/>
            <person name="Morin E."/>
            <person name="Murat C."/>
            <person name="Oguiza J.A."/>
            <person name="Park J."/>
            <person name="Pisabarro A.G."/>
            <person name="Riley R."/>
            <person name="Rosling A."/>
            <person name="Salamov A."/>
            <person name="Schmidt O."/>
            <person name="Schmutz J."/>
            <person name="Skrede I."/>
            <person name="Stenlid J."/>
            <person name="Wiebenga A."/>
            <person name="Xie X."/>
            <person name="Kues U."/>
            <person name="Hibbett D.S."/>
            <person name="Hoffmeister D."/>
            <person name="Hogberg N."/>
            <person name="Martin F."/>
            <person name="Grigoriev I.V."/>
            <person name="Watkinson S.C."/>
        </authorList>
    </citation>
    <scope>NUCLEOTIDE SEQUENCE</scope>
    <source>
        <strain evidence="3">S7.9</strain>
    </source>
</reference>
<dbReference type="RefSeq" id="XP_007318045.1">
    <property type="nucleotide sequence ID" value="XM_007317983.1"/>
</dbReference>
<keyword evidence="1" id="KW-0175">Coiled coil</keyword>